<evidence type="ECO:0000313" key="3">
    <source>
        <dbReference type="Proteomes" id="UP000076519"/>
    </source>
</evidence>
<dbReference type="Pfam" id="PF01381">
    <property type="entry name" value="HTH_3"/>
    <property type="match status" value="1"/>
</dbReference>
<dbReference type="SMART" id="SM00530">
    <property type="entry name" value="HTH_XRE"/>
    <property type="match status" value="1"/>
</dbReference>
<dbReference type="SUPFAM" id="SSF47413">
    <property type="entry name" value="lambda repressor-like DNA-binding domains"/>
    <property type="match status" value="1"/>
</dbReference>
<feature type="domain" description="HTH cro/C1-type" evidence="1">
    <location>
        <begin position="12"/>
        <end position="65"/>
    </location>
</feature>
<name>A0A166KJT5_LACLC</name>
<gene>
    <name evidence="2" type="ORF">AB996_0150</name>
</gene>
<dbReference type="GO" id="GO:0003677">
    <property type="term" value="F:DNA binding"/>
    <property type="evidence" value="ECO:0007669"/>
    <property type="project" value="InterPro"/>
</dbReference>
<dbReference type="CDD" id="cd00093">
    <property type="entry name" value="HTH_XRE"/>
    <property type="match status" value="1"/>
</dbReference>
<dbReference type="Gene3D" id="1.10.260.40">
    <property type="entry name" value="lambda repressor-like DNA-binding domains"/>
    <property type="match status" value="1"/>
</dbReference>
<protein>
    <submittedName>
        <fullName evidence="2">Putative transcriptional regulator</fullName>
    </submittedName>
</protein>
<dbReference type="RefSeq" id="WP_063281034.1">
    <property type="nucleotide sequence ID" value="NZ_LIYF01000004.1"/>
</dbReference>
<dbReference type="AlphaFoldDB" id="A0A166KJT5"/>
<organism evidence="2 3">
    <name type="scientific">Lactococcus lactis subsp. cremoris</name>
    <name type="common">Streptococcus cremoris</name>
    <dbReference type="NCBI Taxonomy" id="1359"/>
    <lineage>
        <taxon>Bacteria</taxon>
        <taxon>Bacillati</taxon>
        <taxon>Bacillota</taxon>
        <taxon>Bacilli</taxon>
        <taxon>Lactobacillales</taxon>
        <taxon>Streptococcaceae</taxon>
        <taxon>Lactococcus</taxon>
    </lineage>
</organism>
<dbReference type="Proteomes" id="UP000076519">
    <property type="component" value="Unassembled WGS sequence"/>
</dbReference>
<dbReference type="EMBL" id="LIYF01000004">
    <property type="protein sequence ID" value="KZK08460.1"/>
    <property type="molecule type" value="Genomic_DNA"/>
</dbReference>
<evidence type="ECO:0000259" key="1">
    <source>
        <dbReference type="PROSITE" id="PS50943"/>
    </source>
</evidence>
<dbReference type="PATRIC" id="fig|1359.32.peg.1068"/>
<proteinExistence type="predicted"/>
<comment type="caution">
    <text evidence="2">The sequence shown here is derived from an EMBL/GenBank/DDBJ whole genome shotgun (WGS) entry which is preliminary data.</text>
</comment>
<dbReference type="InterPro" id="IPR001387">
    <property type="entry name" value="Cro/C1-type_HTH"/>
</dbReference>
<evidence type="ECO:0000313" key="2">
    <source>
        <dbReference type="EMBL" id="KZK08460.1"/>
    </source>
</evidence>
<accession>A0A166KJT5</accession>
<sequence length="100" mass="12030">MAYEYLLVYPRLKLLIKEAHKSFNQVERELGYPRNTLKNYKYKKKPSVGRVFEMANYFNVSIEFLLGMEEETDKTSLTYRLEKLNKEKKELEILLLENES</sequence>
<dbReference type="InterPro" id="IPR010982">
    <property type="entry name" value="Lambda_DNA-bd_dom_sf"/>
</dbReference>
<reference evidence="2 3" key="1">
    <citation type="submission" date="2015-08" db="EMBL/GenBank/DDBJ databases">
        <title>Draft Genome Sequences of 11 Lactococcus lactis subspecies cremoris strains.</title>
        <authorList>
            <person name="Wels M."/>
            <person name="Backus L."/>
            <person name="Boekhorst J."/>
            <person name="Dijkstra A."/>
            <person name="Beerthuizen M."/>
            <person name="Siezen R."/>
            <person name="Bachmann H."/>
            <person name="Van Hijum S."/>
        </authorList>
    </citation>
    <scope>NUCLEOTIDE SEQUENCE [LARGE SCALE GENOMIC DNA]</scope>
    <source>
        <strain evidence="2 3">KW10</strain>
    </source>
</reference>
<dbReference type="PROSITE" id="PS50943">
    <property type="entry name" value="HTH_CROC1"/>
    <property type="match status" value="1"/>
</dbReference>